<dbReference type="KEGG" id="gbc:GbCGDNIH3_2205"/>
<comment type="function">
    <text evidence="9">Essential for recycling GMP and indirectly, cGMP.</text>
</comment>
<reference evidence="12" key="1">
    <citation type="submission" date="2012-06" db="EMBL/GenBank/DDBJ databases">
        <title>Genome analysis of multiple Granulibacter bethesdensis isolates demonstrates substantial genome diversity.</title>
        <authorList>
            <person name="Greenberg D.E."/>
            <person name="Porcella S.F."/>
            <person name="Zarember K."/>
            <person name="Zelazny A.M."/>
            <person name="Bruno D."/>
            <person name="Martens C."/>
            <person name="Barbian K.D."/>
            <person name="Jaske E."/>
            <person name="Holland S.M."/>
        </authorList>
    </citation>
    <scope>NUCLEOTIDE SEQUENCE [LARGE SCALE GENOMIC DNA]</scope>
    <source>
        <strain evidence="12">CGDNIH3</strain>
    </source>
</reference>
<protein>
    <recommendedName>
        <fullName evidence="3 9">Guanylate kinase</fullName>
        <ecNumber evidence="2 9">2.7.4.8</ecNumber>
    </recommendedName>
    <alternativeName>
        <fullName evidence="8 9">GMP kinase</fullName>
    </alternativeName>
</protein>
<keyword evidence="6 9" id="KW-0418">Kinase</keyword>
<dbReference type="InterPro" id="IPR008145">
    <property type="entry name" value="GK/Ca_channel_bsu"/>
</dbReference>
<feature type="binding site" evidence="9">
    <location>
        <begin position="83"/>
        <end position="90"/>
    </location>
    <ligand>
        <name>ATP</name>
        <dbReference type="ChEBI" id="CHEBI:30616"/>
    </ligand>
</feature>
<comment type="similarity">
    <text evidence="1 9">Belongs to the guanylate kinase family.</text>
</comment>
<dbReference type="PROSITE" id="PS50052">
    <property type="entry name" value="GUANYLATE_KINASE_2"/>
    <property type="match status" value="1"/>
</dbReference>
<evidence type="ECO:0000256" key="3">
    <source>
        <dbReference type="ARBA" id="ARBA00016296"/>
    </source>
</evidence>
<dbReference type="AlphaFoldDB" id="A0AAN0RFT9"/>
<dbReference type="GO" id="GO:0005829">
    <property type="term" value="C:cytosol"/>
    <property type="evidence" value="ECO:0007669"/>
    <property type="project" value="TreeGrafter"/>
</dbReference>
<evidence type="ECO:0000256" key="5">
    <source>
        <dbReference type="ARBA" id="ARBA00022741"/>
    </source>
</evidence>
<sequence length="277" mass="30105">MMGGDLPLLTYSLFVTLAHCLPPLVYGARGETNSDGAQPDRTNRFQPDYTPSNHLPCCLAGAEGMMRPLPETGRRGLCLVVAAPSGAGKSSITRALLAEDPGLRLSVSVTTRAPRAGEQEGVHYYFRTQEEFDAMAAEGQLLEYARVFGRSYGTPRGPVQKALSEGSDVLFDVDWQGYHQLRSALPGDVVGIFVLPPSLDDLASRLEGRGDAPDIIAQRMAAARDEIAHVGEFPYVVVNTHLPEAIDQVRTILHAARTETKRQGWLRHWLGGLGLSE</sequence>
<dbReference type="GO" id="GO:0005524">
    <property type="term" value="F:ATP binding"/>
    <property type="evidence" value="ECO:0007669"/>
    <property type="project" value="UniProtKB-UniRule"/>
</dbReference>
<dbReference type="Gene3D" id="3.40.50.300">
    <property type="entry name" value="P-loop containing nucleotide triphosphate hydrolases"/>
    <property type="match status" value="1"/>
</dbReference>
<dbReference type="PROSITE" id="PS00856">
    <property type="entry name" value="GUANYLATE_KINASE_1"/>
    <property type="match status" value="1"/>
</dbReference>
<dbReference type="InterPro" id="IPR008144">
    <property type="entry name" value="Guanylate_kin-like_dom"/>
</dbReference>
<dbReference type="Gene3D" id="3.30.63.10">
    <property type="entry name" value="Guanylate Kinase phosphate binding domain"/>
    <property type="match status" value="1"/>
</dbReference>
<keyword evidence="5 9" id="KW-0547">Nucleotide-binding</keyword>
<name>A0AAN0RFT9_9PROT</name>
<organism evidence="11 12">
    <name type="scientific">Granulibacter bethesdensis</name>
    <dbReference type="NCBI Taxonomy" id="364410"/>
    <lineage>
        <taxon>Bacteria</taxon>
        <taxon>Pseudomonadati</taxon>
        <taxon>Pseudomonadota</taxon>
        <taxon>Alphaproteobacteria</taxon>
        <taxon>Acetobacterales</taxon>
        <taxon>Acetobacteraceae</taxon>
        <taxon>Granulibacter</taxon>
    </lineage>
</organism>
<dbReference type="EMBL" id="CP003181">
    <property type="protein sequence ID" value="AHJ64106.1"/>
    <property type="molecule type" value="Genomic_DNA"/>
</dbReference>
<evidence type="ECO:0000256" key="7">
    <source>
        <dbReference type="ARBA" id="ARBA00022840"/>
    </source>
</evidence>
<dbReference type="PANTHER" id="PTHR23117:SF13">
    <property type="entry name" value="GUANYLATE KINASE"/>
    <property type="match status" value="1"/>
</dbReference>
<evidence type="ECO:0000259" key="10">
    <source>
        <dbReference type="PROSITE" id="PS50052"/>
    </source>
</evidence>
<dbReference type="NCBIfam" id="TIGR03263">
    <property type="entry name" value="guanyl_kin"/>
    <property type="match status" value="1"/>
</dbReference>
<dbReference type="SUPFAM" id="SSF52540">
    <property type="entry name" value="P-loop containing nucleoside triphosphate hydrolases"/>
    <property type="match status" value="1"/>
</dbReference>
<evidence type="ECO:0000256" key="1">
    <source>
        <dbReference type="ARBA" id="ARBA00005790"/>
    </source>
</evidence>
<keyword evidence="9" id="KW-0963">Cytoplasm</keyword>
<dbReference type="Proteomes" id="UP000019438">
    <property type="component" value="Chromosome"/>
</dbReference>
<evidence type="ECO:0000256" key="2">
    <source>
        <dbReference type="ARBA" id="ARBA00012961"/>
    </source>
</evidence>
<evidence type="ECO:0000256" key="6">
    <source>
        <dbReference type="ARBA" id="ARBA00022777"/>
    </source>
</evidence>
<dbReference type="InterPro" id="IPR017665">
    <property type="entry name" value="Guanylate_kinase"/>
</dbReference>
<keyword evidence="4 9" id="KW-0808">Transferase</keyword>
<dbReference type="EC" id="2.7.4.8" evidence="2 9"/>
<keyword evidence="7 9" id="KW-0067">ATP-binding</keyword>
<dbReference type="SMART" id="SM00072">
    <property type="entry name" value="GuKc"/>
    <property type="match status" value="1"/>
</dbReference>
<comment type="subcellular location">
    <subcellularLocation>
        <location evidence="9">Cytoplasm</location>
    </subcellularLocation>
</comment>
<dbReference type="Pfam" id="PF00625">
    <property type="entry name" value="Guanylate_kin"/>
    <property type="match status" value="1"/>
</dbReference>
<evidence type="ECO:0000256" key="4">
    <source>
        <dbReference type="ARBA" id="ARBA00022679"/>
    </source>
</evidence>
<evidence type="ECO:0000256" key="8">
    <source>
        <dbReference type="ARBA" id="ARBA00030128"/>
    </source>
</evidence>
<dbReference type="PANTHER" id="PTHR23117">
    <property type="entry name" value="GUANYLATE KINASE-RELATED"/>
    <property type="match status" value="1"/>
</dbReference>
<dbReference type="InterPro" id="IPR027417">
    <property type="entry name" value="P-loop_NTPase"/>
</dbReference>
<dbReference type="GO" id="GO:0004385">
    <property type="term" value="F:GMP kinase activity"/>
    <property type="evidence" value="ECO:0007669"/>
    <property type="project" value="UniProtKB-UniRule"/>
</dbReference>
<dbReference type="HAMAP" id="MF_00328">
    <property type="entry name" value="Guanylate_kinase"/>
    <property type="match status" value="1"/>
</dbReference>
<feature type="domain" description="Guanylate kinase-like" evidence="10">
    <location>
        <begin position="76"/>
        <end position="254"/>
    </location>
</feature>
<gene>
    <name evidence="9" type="primary">gmk</name>
    <name evidence="11" type="ORF">GbCGDNIH3_2205</name>
</gene>
<dbReference type="CDD" id="cd00071">
    <property type="entry name" value="GMPK"/>
    <property type="match status" value="1"/>
</dbReference>
<dbReference type="KEGG" id="gbh:GbCGDNIH2_2205"/>
<dbReference type="InterPro" id="IPR020590">
    <property type="entry name" value="Guanylate_kinase_CS"/>
</dbReference>
<evidence type="ECO:0000313" key="12">
    <source>
        <dbReference type="Proteomes" id="UP000019438"/>
    </source>
</evidence>
<accession>A0AAN0RFT9</accession>
<evidence type="ECO:0000313" key="11">
    <source>
        <dbReference type="EMBL" id="AHJ64106.1"/>
    </source>
</evidence>
<proteinExistence type="inferred from homology"/>
<dbReference type="FunFam" id="3.30.63.10:FF:000002">
    <property type="entry name" value="Guanylate kinase 1"/>
    <property type="match status" value="1"/>
</dbReference>
<comment type="catalytic activity">
    <reaction evidence="9">
        <text>GMP + ATP = GDP + ADP</text>
        <dbReference type="Rhea" id="RHEA:20780"/>
        <dbReference type="ChEBI" id="CHEBI:30616"/>
        <dbReference type="ChEBI" id="CHEBI:58115"/>
        <dbReference type="ChEBI" id="CHEBI:58189"/>
        <dbReference type="ChEBI" id="CHEBI:456216"/>
        <dbReference type="EC" id="2.7.4.8"/>
    </reaction>
</comment>
<evidence type="ECO:0000256" key="9">
    <source>
        <dbReference type="HAMAP-Rule" id="MF_00328"/>
    </source>
</evidence>